<feature type="region of interest" description="Disordered" evidence="1">
    <location>
        <begin position="32"/>
        <end position="60"/>
    </location>
</feature>
<keyword evidence="2" id="KW-1185">Reference proteome</keyword>
<protein>
    <submittedName>
        <fullName evidence="3">Uncharacterized protein</fullName>
    </submittedName>
</protein>
<feature type="compositionally biased region" description="Basic and acidic residues" evidence="1">
    <location>
        <begin position="35"/>
        <end position="49"/>
    </location>
</feature>
<dbReference type="AlphaFoldDB" id="A0A0R3RXC3"/>
<name>A0A0R3RXC3_9BILA</name>
<feature type="compositionally biased region" description="Acidic residues" evidence="1">
    <location>
        <begin position="50"/>
        <end position="60"/>
    </location>
</feature>
<sequence>MKQTFELIDYFGALAASFGSNFDIRCGVHRMRHRSEKDMKATNEKKLMDESDDLEDDTTA</sequence>
<evidence type="ECO:0000313" key="3">
    <source>
        <dbReference type="WBParaSite" id="EEL_0000686801-mRNA-1"/>
    </source>
</evidence>
<organism evidence="2 3">
    <name type="scientific">Elaeophora elaphi</name>
    <dbReference type="NCBI Taxonomy" id="1147741"/>
    <lineage>
        <taxon>Eukaryota</taxon>
        <taxon>Metazoa</taxon>
        <taxon>Ecdysozoa</taxon>
        <taxon>Nematoda</taxon>
        <taxon>Chromadorea</taxon>
        <taxon>Rhabditida</taxon>
        <taxon>Spirurina</taxon>
        <taxon>Spiruromorpha</taxon>
        <taxon>Filarioidea</taxon>
        <taxon>Onchocercidae</taxon>
        <taxon>Elaeophora</taxon>
    </lineage>
</organism>
<proteinExistence type="predicted"/>
<dbReference type="Proteomes" id="UP000050640">
    <property type="component" value="Unplaced"/>
</dbReference>
<dbReference type="WBParaSite" id="EEL_0000686801-mRNA-1">
    <property type="protein sequence ID" value="EEL_0000686801-mRNA-1"/>
    <property type="gene ID" value="EEL_0000686801"/>
</dbReference>
<evidence type="ECO:0000313" key="2">
    <source>
        <dbReference type="Proteomes" id="UP000050640"/>
    </source>
</evidence>
<reference evidence="3" key="1">
    <citation type="submission" date="2017-02" db="UniProtKB">
        <authorList>
            <consortium name="WormBaseParasite"/>
        </authorList>
    </citation>
    <scope>IDENTIFICATION</scope>
</reference>
<evidence type="ECO:0000256" key="1">
    <source>
        <dbReference type="SAM" id="MobiDB-lite"/>
    </source>
</evidence>
<accession>A0A0R3RXC3</accession>